<reference evidence="2 3" key="1">
    <citation type="submission" date="2017-09" db="EMBL/GenBank/DDBJ databases">
        <title>Depth-based differentiation of microbial function through sediment-hosted aquifers and enrichment of novel symbionts in the deep terrestrial subsurface.</title>
        <authorList>
            <person name="Probst A.J."/>
            <person name="Ladd B."/>
            <person name="Jarett J.K."/>
            <person name="Geller-Mcgrath D.E."/>
            <person name="Sieber C.M."/>
            <person name="Emerson J.B."/>
            <person name="Anantharaman K."/>
            <person name="Thomas B.C."/>
            <person name="Malmstrom R."/>
            <person name="Stieglmeier M."/>
            <person name="Klingl A."/>
            <person name="Woyke T."/>
            <person name="Ryan C.M."/>
            <person name="Banfield J.F."/>
        </authorList>
    </citation>
    <scope>NUCLEOTIDE SEQUENCE [LARGE SCALE GENOMIC DNA]</scope>
    <source>
        <strain evidence="2">CG10_big_fil_rev_8_21_14_0_10_36_16</strain>
    </source>
</reference>
<organism evidence="2 3">
    <name type="scientific">Candidatus Yanofskybacteria bacterium CG10_big_fil_rev_8_21_14_0_10_36_16</name>
    <dbReference type="NCBI Taxonomy" id="1975096"/>
    <lineage>
        <taxon>Bacteria</taxon>
        <taxon>Candidatus Yanofskyibacteriota</taxon>
    </lineage>
</organism>
<dbReference type="EMBL" id="PCXQ01000004">
    <property type="protein sequence ID" value="PJE51075.1"/>
    <property type="molecule type" value="Genomic_DNA"/>
</dbReference>
<comment type="caution">
    <text evidence="2">The sequence shown here is derived from an EMBL/GenBank/DDBJ whole genome shotgun (WGS) entry which is preliminary data.</text>
</comment>
<evidence type="ECO:0000313" key="3">
    <source>
        <dbReference type="Proteomes" id="UP000228496"/>
    </source>
</evidence>
<dbReference type="AlphaFoldDB" id="A0A2J0Q7X0"/>
<accession>A0A2J0Q7X0</accession>
<sequence length="123" mass="14423">MSFLEKFSLKSDKYGSEGNVDKSQEIKEEESKDKVEEKEYKYSRKEKASEYLGPCLRVLKNSGFERQDLMVLYREVSGGNNPMDVYEEGDSYLIEFVESDDTEKKMNELQELIENKILEHVMV</sequence>
<name>A0A2J0Q7X0_9BACT</name>
<evidence type="ECO:0000313" key="2">
    <source>
        <dbReference type="EMBL" id="PJE51075.1"/>
    </source>
</evidence>
<protein>
    <submittedName>
        <fullName evidence="2">Uncharacterized protein</fullName>
    </submittedName>
</protein>
<proteinExistence type="predicted"/>
<gene>
    <name evidence="2" type="ORF">COV29_02260</name>
</gene>
<feature type="region of interest" description="Disordered" evidence="1">
    <location>
        <begin position="13"/>
        <end position="40"/>
    </location>
</feature>
<evidence type="ECO:0000256" key="1">
    <source>
        <dbReference type="SAM" id="MobiDB-lite"/>
    </source>
</evidence>
<dbReference type="Proteomes" id="UP000228496">
    <property type="component" value="Unassembled WGS sequence"/>
</dbReference>